<comment type="caution">
    <text evidence="1">The sequence shown here is derived from an EMBL/GenBank/DDBJ whole genome shotgun (WGS) entry which is preliminary data.</text>
</comment>
<dbReference type="RefSeq" id="WP_137743984.1">
    <property type="nucleotide sequence ID" value="NZ_BORC01000002.1"/>
</dbReference>
<dbReference type="InterPro" id="IPR009078">
    <property type="entry name" value="Ferritin-like_SF"/>
</dbReference>
<evidence type="ECO:0008006" key="3">
    <source>
        <dbReference type="Google" id="ProtNLM"/>
    </source>
</evidence>
<sequence length="92" mass="10618">MQISQQTPMPSPPPAITTKDLSYLKDAMSWELLAFKKFHFYAQQVNDLEIKQAFEQAGQMHQNHYQRLLSHLQVNNDAIMANVPNPNQGQQH</sequence>
<reference evidence="1" key="1">
    <citation type="submission" date="2021-03" db="EMBL/GenBank/DDBJ databases">
        <title>Antimicrobial resistance genes in bacteria isolated from Japanese honey, and their potential for conferring macrolide and lincosamide resistance in the American foulbrood pathogen Paenibacillus larvae.</title>
        <authorList>
            <person name="Okamoto M."/>
            <person name="Kumagai M."/>
            <person name="Kanamori H."/>
            <person name="Takamatsu D."/>
        </authorList>
    </citation>
    <scope>NUCLEOTIDE SEQUENCE</scope>
    <source>
        <strain evidence="1">J27TS8</strain>
    </source>
</reference>
<keyword evidence="2" id="KW-1185">Reference proteome</keyword>
<accession>A0A919WHK7</accession>
<evidence type="ECO:0000313" key="1">
    <source>
        <dbReference type="EMBL" id="GIN61899.1"/>
    </source>
</evidence>
<dbReference type="AlphaFoldDB" id="A0A919WHK7"/>
<dbReference type="EMBL" id="BORC01000002">
    <property type="protein sequence ID" value="GIN61899.1"/>
    <property type="molecule type" value="Genomic_DNA"/>
</dbReference>
<dbReference type="Gene3D" id="1.20.1260.10">
    <property type="match status" value="1"/>
</dbReference>
<proteinExistence type="predicted"/>
<name>A0A919WHK7_9BACI</name>
<dbReference type="InterPro" id="IPR012347">
    <property type="entry name" value="Ferritin-like"/>
</dbReference>
<dbReference type="SUPFAM" id="SSF47240">
    <property type="entry name" value="Ferritin-like"/>
    <property type="match status" value="1"/>
</dbReference>
<gene>
    <name evidence="1" type="primary">yuzM</name>
    <name evidence="1" type="ORF">J27TS8_18920</name>
</gene>
<protein>
    <recommendedName>
        <fullName evidence="3">Rubrerythrin family protein</fullName>
    </recommendedName>
</protein>
<evidence type="ECO:0000313" key="2">
    <source>
        <dbReference type="Proteomes" id="UP000682111"/>
    </source>
</evidence>
<organism evidence="1 2">
    <name type="scientific">Robertmurraya siralis</name>
    <dbReference type="NCBI Taxonomy" id="77777"/>
    <lineage>
        <taxon>Bacteria</taxon>
        <taxon>Bacillati</taxon>
        <taxon>Bacillota</taxon>
        <taxon>Bacilli</taxon>
        <taxon>Bacillales</taxon>
        <taxon>Bacillaceae</taxon>
        <taxon>Robertmurraya</taxon>
    </lineage>
</organism>
<dbReference type="OrthoDB" id="1799385at2"/>
<dbReference type="Proteomes" id="UP000682111">
    <property type="component" value="Unassembled WGS sequence"/>
</dbReference>